<dbReference type="PANTHER" id="PTHR36833">
    <property type="entry name" value="SLR0610 PROTEIN-RELATED"/>
    <property type="match status" value="1"/>
</dbReference>
<proteinExistence type="predicted"/>
<evidence type="ECO:0000256" key="1">
    <source>
        <dbReference type="SAM" id="Phobius"/>
    </source>
</evidence>
<gene>
    <name evidence="2" type="ORF">UT28_C0001G0748</name>
</gene>
<evidence type="ECO:0000313" key="2">
    <source>
        <dbReference type="EMBL" id="AKM82530.1"/>
    </source>
</evidence>
<dbReference type="Pfam" id="PF06182">
    <property type="entry name" value="ABC2_membrane_6"/>
    <property type="match status" value="1"/>
</dbReference>
<organism evidence="2 3">
    <name type="scientific">Berkelbacteria bacterium GW2011_GWE1_39_12</name>
    <dbReference type="NCBI Taxonomy" id="1618337"/>
    <lineage>
        <taxon>Bacteria</taxon>
        <taxon>Candidatus Berkelbacteria</taxon>
    </lineage>
</organism>
<keyword evidence="1" id="KW-0472">Membrane</keyword>
<dbReference type="EMBL" id="CP011213">
    <property type="protein sequence ID" value="AKM82530.1"/>
    <property type="molecule type" value="Genomic_DNA"/>
</dbReference>
<dbReference type="STRING" id="1618337.UT28_C0001G0748"/>
<feature type="transmembrane region" description="Helical" evidence="1">
    <location>
        <begin position="148"/>
        <end position="176"/>
    </location>
</feature>
<feature type="transmembrane region" description="Helical" evidence="1">
    <location>
        <begin position="21"/>
        <end position="48"/>
    </location>
</feature>
<dbReference type="Proteomes" id="UP000035648">
    <property type="component" value="Chromosome"/>
</dbReference>
<keyword evidence="1" id="KW-0812">Transmembrane</keyword>
<dbReference type="AlphaFoldDB" id="A0A0G4B4I8"/>
<evidence type="ECO:0000313" key="3">
    <source>
        <dbReference type="Proteomes" id="UP000035648"/>
    </source>
</evidence>
<feature type="transmembrane region" description="Helical" evidence="1">
    <location>
        <begin position="197"/>
        <end position="220"/>
    </location>
</feature>
<name>A0A0G4B4I8_9BACT</name>
<dbReference type="PANTHER" id="PTHR36833:SF2">
    <property type="entry name" value="SLR0610 PROTEIN"/>
    <property type="match status" value="1"/>
</dbReference>
<sequence length="263" mass="30360">MKKYFLINWIIFKNAYIRDKKVPGAVFAGVMFHLVDIAMIIIFFNIIFSNTSSLAGWNFYQVLFLYAFAKCIVSINSGWIKGGLNDFATELIRRGGFDFFMTKPVNPMILVSMSRPRLYAFIAGIFEVGLCFYAIFAGHINIGLANIFWFIILAILVNMLYYFLQVLTVVPAFWFIKLWSLQDLMSRFNQVMRYPAGVFPPVIRFILMSVFPIIAISFIPAQTLFYPPKIEYIIYIILITLIFGMITNFLWKLGQSRYSSASS</sequence>
<evidence type="ECO:0008006" key="4">
    <source>
        <dbReference type="Google" id="ProtNLM"/>
    </source>
</evidence>
<feature type="transmembrane region" description="Helical" evidence="1">
    <location>
        <begin position="118"/>
        <end position="136"/>
    </location>
</feature>
<protein>
    <recommendedName>
        <fullName evidence="4">ABC transporter permease</fullName>
    </recommendedName>
</protein>
<keyword evidence="1" id="KW-1133">Transmembrane helix</keyword>
<feature type="transmembrane region" description="Helical" evidence="1">
    <location>
        <begin position="54"/>
        <end position="73"/>
    </location>
</feature>
<reference evidence="2 3" key="1">
    <citation type="journal article" date="2015" name="Nature">
        <title>rRNA introns, odd ribosomes, and small enigmatic genomes across a large radiation of phyla.</title>
        <authorList>
            <person name="Brown C.T."/>
            <person name="Hug L.A."/>
            <person name="Thomas B.C."/>
            <person name="Sharon I."/>
            <person name="Castelle C.J."/>
            <person name="Singh A."/>
            <person name="Wilkins M.J."/>
            <person name="Williams K.H."/>
            <person name="Banfield J.F."/>
        </authorList>
    </citation>
    <scope>NUCLEOTIDE SEQUENCE [LARGE SCALE GENOMIC DNA]</scope>
</reference>
<dbReference type="KEGG" id="bbgw:UT28_C0001G0748"/>
<dbReference type="InterPro" id="IPR010390">
    <property type="entry name" value="ABC-2_transporter-like"/>
</dbReference>
<accession>A0A0G4B4I8</accession>
<feature type="transmembrane region" description="Helical" evidence="1">
    <location>
        <begin position="232"/>
        <end position="251"/>
    </location>
</feature>